<comment type="caution">
    <text evidence="2">The sequence shown here is derived from an EMBL/GenBank/DDBJ whole genome shotgun (WGS) entry which is preliminary data.</text>
</comment>
<organism evidence="2 3">
    <name type="scientific">Sphaerospermopsis reniformis</name>
    <dbReference type="NCBI Taxonomy" id="531300"/>
    <lineage>
        <taxon>Bacteria</taxon>
        <taxon>Bacillati</taxon>
        <taxon>Cyanobacteriota</taxon>
        <taxon>Cyanophyceae</taxon>
        <taxon>Nostocales</taxon>
        <taxon>Aphanizomenonaceae</taxon>
        <taxon>Sphaerospermopsis</taxon>
    </lineage>
</organism>
<dbReference type="EMBL" id="BJCE01000234">
    <property type="protein sequence ID" value="GCL39284.1"/>
    <property type="molecule type" value="Genomic_DNA"/>
</dbReference>
<sequence>MLGNLTLLEKPINASIQDKPFQIKKNAYPKSKFLITKSIGEKVNIGSNTSIDRAVQDLEPFDNWNSESIEMRQDILAQLATKI</sequence>
<feature type="domain" description="GmrSD restriction endonucleases C-terminal" evidence="1">
    <location>
        <begin position="2"/>
        <end position="78"/>
    </location>
</feature>
<proteinExistence type="predicted"/>
<dbReference type="Pfam" id="PF07510">
    <property type="entry name" value="GmrSD_C"/>
    <property type="match status" value="1"/>
</dbReference>
<accession>A0A480AB00</accession>
<dbReference type="Proteomes" id="UP000300142">
    <property type="component" value="Unassembled WGS sequence"/>
</dbReference>
<evidence type="ECO:0000313" key="2">
    <source>
        <dbReference type="EMBL" id="GCL39284.1"/>
    </source>
</evidence>
<evidence type="ECO:0000259" key="1">
    <source>
        <dbReference type="Pfam" id="PF07510"/>
    </source>
</evidence>
<reference evidence="3" key="1">
    <citation type="submission" date="2019-02" db="EMBL/GenBank/DDBJ databases">
        <title>Draft genome sequence of Sphaerospermopsis reniformis NIES-1949.</title>
        <authorList>
            <person name="Yamaguchi H."/>
            <person name="Suzuki S."/>
            <person name="Kawachi M."/>
        </authorList>
    </citation>
    <scope>NUCLEOTIDE SEQUENCE [LARGE SCALE GENOMIC DNA]</scope>
    <source>
        <strain evidence="3">NIES-1949</strain>
    </source>
</reference>
<name>A0A480AB00_9CYAN</name>
<dbReference type="InterPro" id="IPR011089">
    <property type="entry name" value="GmrSD_C"/>
</dbReference>
<gene>
    <name evidence="2" type="ORF">SR1949_44090</name>
</gene>
<dbReference type="AlphaFoldDB" id="A0A480AB00"/>
<protein>
    <recommendedName>
        <fullName evidence="1">GmrSD restriction endonucleases C-terminal domain-containing protein</fullName>
    </recommendedName>
</protein>
<evidence type="ECO:0000313" key="3">
    <source>
        <dbReference type="Proteomes" id="UP000300142"/>
    </source>
</evidence>
<keyword evidence="3" id="KW-1185">Reference proteome</keyword>